<evidence type="ECO:0000313" key="11">
    <source>
        <dbReference type="Proteomes" id="UP001526201"/>
    </source>
</evidence>
<evidence type="ECO:0000256" key="2">
    <source>
        <dbReference type="ARBA" id="ARBA00007069"/>
    </source>
</evidence>
<gene>
    <name evidence="10" type="ORF">H7J73_22640</name>
</gene>
<keyword evidence="7 8" id="KW-0472">Membrane</keyword>
<sequence>MTATVDFEETPTPATTAPRRRRRIVDEAASYLQASPAFLWALALVVLPNVTLFLNSLWKNDFGTVTQTPTLENYQALLDSEVYRTLFWRTMVTAVSASLIATVVAYIAAVIVVRYFGKFKLIVAILVLVPLLISYLMRIFAWKIILGEHGILVGAFGDLVPKNILYSQLSVILTLTYVAIPYVFLSVFVSLERIPPHITEAAGDCGASAWTTFWTVLWPLSRGGAAVGFAIAFVLTFGDYVTPAMVGGLSGTMLGSIVLQQFGIANNWPLGSAIGVVVILSGLLVLAVMSLFTRTEARYD</sequence>
<dbReference type="PROSITE" id="PS50928">
    <property type="entry name" value="ABC_TM1"/>
    <property type="match status" value="1"/>
</dbReference>
<dbReference type="EMBL" id="JACKTY010000035">
    <property type="protein sequence ID" value="MCV7228819.1"/>
    <property type="molecule type" value="Genomic_DNA"/>
</dbReference>
<feature type="transmembrane region" description="Helical" evidence="8">
    <location>
        <begin position="28"/>
        <end position="47"/>
    </location>
</feature>
<keyword evidence="6 8" id="KW-1133">Transmembrane helix</keyword>
<evidence type="ECO:0000259" key="9">
    <source>
        <dbReference type="PROSITE" id="PS50928"/>
    </source>
</evidence>
<comment type="subcellular location">
    <subcellularLocation>
        <location evidence="1 8">Cell membrane</location>
        <topology evidence="1 8">Multi-pass membrane protein</topology>
    </subcellularLocation>
</comment>
<feature type="transmembrane region" description="Helical" evidence="8">
    <location>
        <begin position="86"/>
        <end position="109"/>
    </location>
</feature>
<organism evidence="10 11">
    <name type="scientific">Mycolicibacterium komossense</name>
    <dbReference type="NCBI Taxonomy" id="1779"/>
    <lineage>
        <taxon>Bacteria</taxon>
        <taxon>Bacillati</taxon>
        <taxon>Actinomycetota</taxon>
        <taxon>Actinomycetes</taxon>
        <taxon>Mycobacteriales</taxon>
        <taxon>Mycobacteriaceae</taxon>
        <taxon>Mycolicibacterium</taxon>
    </lineage>
</organism>
<evidence type="ECO:0000256" key="7">
    <source>
        <dbReference type="ARBA" id="ARBA00023136"/>
    </source>
</evidence>
<evidence type="ECO:0000256" key="3">
    <source>
        <dbReference type="ARBA" id="ARBA00022448"/>
    </source>
</evidence>
<accession>A0ABT3CH41</accession>
<dbReference type="CDD" id="cd06261">
    <property type="entry name" value="TM_PBP2"/>
    <property type="match status" value="1"/>
</dbReference>
<comment type="caution">
    <text evidence="10">The sequence shown here is derived from an EMBL/GenBank/DDBJ whole genome shotgun (WGS) entry which is preliminary data.</text>
</comment>
<evidence type="ECO:0000256" key="4">
    <source>
        <dbReference type="ARBA" id="ARBA00022475"/>
    </source>
</evidence>
<feature type="transmembrane region" description="Helical" evidence="8">
    <location>
        <begin position="165"/>
        <end position="191"/>
    </location>
</feature>
<dbReference type="Proteomes" id="UP001526201">
    <property type="component" value="Unassembled WGS sequence"/>
</dbReference>
<evidence type="ECO:0000256" key="8">
    <source>
        <dbReference type="RuleBase" id="RU363032"/>
    </source>
</evidence>
<evidence type="ECO:0000256" key="6">
    <source>
        <dbReference type="ARBA" id="ARBA00022989"/>
    </source>
</evidence>
<keyword evidence="5 8" id="KW-0812">Transmembrane</keyword>
<dbReference type="PANTHER" id="PTHR42929:SF1">
    <property type="entry name" value="INNER MEMBRANE ABC TRANSPORTER PERMEASE PROTEIN YDCU-RELATED"/>
    <property type="match status" value="1"/>
</dbReference>
<dbReference type="RefSeq" id="WP_264070005.1">
    <property type="nucleotide sequence ID" value="NZ_JACKTY010000035.1"/>
</dbReference>
<reference evidence="10 11" key="1">
    <citation type="journal article" date="2022" name="BMC Genomics">
        <title>Comparative genome analysis of mycobacteria focusing on tRNA and non-coding RNA.</title>
        <authorList>
            <person name="Behra P.R.K."/>
            <person name="Pettersson B.M.F."/>
            <person name="Ramesh M."/>
            <person name="Das S."/>
            <person name="Dasgupta S."/>
            <person name="Kirsebom L.A."/>
        </authorList>
    </citation>
    <scope>NUCLEOTIDE SEQUENCE [LARGE SCALE GENOMIC DNA]</scope>
    <source>
        <strain evidence="10 11">DSM 44078</strain>
    </source>
</reference>
<dbReference type="Pfam" id="PF00528">
    <property type="entry name" value="BPD_transp_1"/>
    <property type="match status" value="1"/>
</dbReference>
<feature type="transmembrane region" description="Helical" evidence="8">
    <location>
        <begin position="271"/>
        <end position="292"/>
    </location>
</feature>
<proteinExistence type="inferred from homology"/>
<name>A0ABT3CH41_9MYCO</name>
<dbReference type="InterPro" id="IPR035906">
    <property type="entry name" value="MetI-like_sf"/>
</dbReference>
<comment type="similarity">
    <text evidence="2">Belongs to the binding-protein-dependent transport system permease family. CysTW subfamily.</text>
</comment>
<evidence type="ECO:0000313" key="10">
    <source>
        <dbReference type="EMBL" id="MCV7228819.1"/>
    </source>
</evidence>
<dbReference type="SUPFAM" id="SSF161098">
    <property type="entry name" value="MetI-like"/>
    <property type="match status" value="1"/>
</dbReference>
<feature type="domain" description="ABC transmembrane type-1" evidence="9">
    <location>
        <begin position="87"/>
        <end position="289"/>
    </location>
</feature>
<dbReference type="InterPro" id="IPR000515">
    <property type="entry name" value="MetI-like"/>
</dbReference>
<keyword evidence="3 8" id="KW-0813">Transport</keyword>
<dbReference type="Gene3D" id="1.10.3720.10">
    <property type="entry name" value="MetI-like"/>
    <property type="match status" value="1"/>
</dbReference>
<feature type="transmembrane region" description="Helical" evidence="8">
    <location>
        <begin position="121"/>
        <end position="145"/>
    </location>
</feature>
<evidence type="ECO:0000256" key="5">
    <source>
        <dbReference type="ARBA" id="ARBA00022692"/>
    </source>
</evidence>
<dbReference type="PANTHER" id="PTHR42929">
    <property type="entry name" value="INNER MEMBRANE ABC TRANSPORTER PERMEASE PROTEIN YDCU-RELATED-RELATED"/>
    <property type="match status" value="1"/>
</dbReference>
<evidence type="ECO:0000256" key="1">
    <source>
        <dbReference type="ARBA" id="ARBA00004651"/>
    </source>
</evidence>
<keyword evidence="4" id="KW-1003">Cell membrane</keyword>
<keyword evidence="11" id="KW-1185">Reference proteome</keyword>
<protein>
    <submittedName>
        <fullName evidence="10">ABC transporter permease</fullName>
    </submittedName>
</protein>